<reference evidence="1" key="1">
    <citation type="journal article" date="2014" name="Front. Microbiol.">
        <title>High frequency of phylogenetically diverse reductive dehalogenase-homologous genes in deep subseafloor sedimentary metagenomes.</title>
        <authorList>
            <person name="Kawai M."/>
            <person name="Futagami T."/>
            <person name="Toyoda A."/>
            <person name="Takaki Y."/>
            <person name="Nishi S."/>
            <person name="Hori S."/>
            <person name="Arai W."/>
            <person name="Tsubouchi T."/>
            <person name="Morono Y."/>
            <person name="Uchiyama I."/>
            <person name="Ito T."/>
            <person name="Fujiyama A."/>
            <person name="Inagaki F."/>
            <person name="Takami H."/>
        </authorList>
    </citation>
    <scope>NUCLEOTIDE SEQUENCE</scope>
    <source>
        <strain evidence="1">Expedition CK06-06</strain>
    </source>
</reference>
<protein>
    <submittedName>
        <fullName evidence="1">Uncharacterized protein</fullName>
    </submittedName>
</protein>
<gene>
    <name evidence="1" type="ORF">S03H2_00009</name>
</gene>
<dbReference type="EMBL" id="BARU01000001">
    <property type="protein sequence ID" value="GAH24851.1"/>
    <property type="molecule type" value="Genomic_DNA"/>
</dbReference>
<comment type="caution">
    <text evidence="1">The sequence shown here is derived from an EMBL/GenBank/DDBJ whole genome shotgun (WGS) entry which is preliminary data.</text>
</comment>
<evidence type="ECO:0000313" key="1">
    <source>
        <dbReference type="EMBL" id="GAH24851.1"/>
    </source>
</evidence>
<proteinExistence type="predicted"/>
<name>X1DUZ5_9ZZZZ</name>
<sequence>MDTKTKATLGILFLEQQHETFIFPEDTDETVEFVAAAANTWSAWTEITDGAVTFTSKLSTNDGHISAMVIEEVDTVDKRYMIEVSTGPNYSIISRHRFTSGAAPILPALQFIRVRSKLIHAGETIYYRMKCEQAGPKKCKVYFRYHFH</sequence>
<accession>X1DUZ5</accession>
<dbReference type="AlphaFoldDB" id="X1DUZ5"/>
<organism evidence="1">
    <name type="scientific">marine sediment metagenome</name>
    <dbReference type="NCBI Taxonomy" id="412755"/>
    <lineage>
        <taxon>unclassified sequences</taxon>
        <taxon>metagenomes</taxon>
        <taxon>ecological metagenomes</taxon>
    </lineage>
</organism>